<feature type="non-terminal residue" evidence="1">
    <location>
        <position position="216"/>
    </location>
</feature>
<accession>A0A820LRG9</accession>
<comment type="caution">
    <text evidence="1">The sequence shown here is derived from an EMBL/GenBank/DDBJ whole genome shotgun (WGS) entry which is preliminary data.</text>
</comment>
<dbReference type="AlphaFoldDB" id="A0A820LRG9"/>
<evidence type="ECO:0000313" key="1">
    <source>
        <dbReference type="EMBL" id="CAF4361979.1"/>
    </source>
</evidence>
<gene>
    <name evidence="1" type="ORF">OKA104_LOCUS49375</name>
</gene>
<protein>
    <submittedName>
        <fullName evidence="1">Uncharacterized protein</fullName>
    </submittedName>
</protein>
<name>A0A820LRG9_9BILA</name>
<dbReference type="EMBL" id="CAJOAY010022930">
    <property type="protein sequence ID" value="CAF4361979.1"/>
    <property type="molecule type" value="Genomic_DNA"/>
</dbReference>
<evidence type="ECO:0000313" key="2">
    <source>
        <dbReference type="Proteomes" id="UP000663881"/>
    </source>
</evidence>
<sequence length="216" mass="24818">LEMDSLSLNEESIAILIIHTILQYGPVTENSNGCDSSWCTESHQQLLNDHFVDELIVKLNFHLDECSSNWHNELVLLVITMITMRILTLCNSTREDELTNLALKCRRIGEKWIDLISTNIQMISSSEFDKIENLRLNIVMIGITCLLTFSTHLDRIHCILSSNQHMISLLKAVTTVNDNIILNKKQLTHTNIFLKDIKKFSERILVQIQPTIAEFL</sequence>
<feature type="non-terminal residue" evidence="1">
    <location>
        <position position="1"/>
    </location>
</feature>
<dbReference type="Proteomes" id="UP000663881">
    <property type="component" value="Unassembled WGS sequence"/>
</dbReference>
<organism evidence="1 2">
    <name type="scientific">Adineta steineri</name>
    <dbReference type="NCBI Taxonomy" id="433720"/>
    <lineage>
        <taxon>Eukaryota</taxon>
        <taxon>Metazoa</taxon>
        <taxon>Spiralia</taxon>
        <taxon>Gnathifera</taxon>
        <taxon>Rotifera</taxon>
        <taxon>Eurotatoria</taxon>
        <taxon>Bdelloidea</taxon>
        <taxon>Adinetida</taxon>
        <taxon>Adinetidae</taxon>
        <taxon>Adineta</taxon>
    </lineage>
</organism>
<proteinExistence type="predicted"/>
<reference evidence="1" key="1">
    <citation type="submission" date="2021-02" db="EMBL/GenBank/DDBJ databases">
        <authorList>
            <person name="Nowell W R."/>
        </authorList>
    </citation>
    <scope>NUCLEOTIDE SEQUENCE</scope>
</reference>